<evidence type="ECO:0000313" key="5">
    <source>
        <dbReference type="EMBL" id="OJJ42663.1"/>
    </source>
</evidence>
<evidence type="ECO:0000313" key="6">
    <source>
        <dbReference type="Proteomes" id="UP000184188"/>
    </source>
</evidence>
<evidence type="ECO:0000256" key="1">
    <source>
        <dbReference type="ARBA" id="ARBA00005495"/>
    </source>
</evidence>
<keyword evidence="2" id="KW-0479">Metal-binding</keyword>
<evidence type="ECO:0000256" key="3">
    <source>
        <dbReference type="ARBA" id="ARBA00022833"/>
    </source>
</evidence>
<keyword evidence="3" id="KW-0862">Zinc</keyword>
<dbReference type="AlphaFoldDB" id="A0A1L9S6B1"/>
<dbReference type="RefSeq" id="XP_022577173.1">
    <property type="nucleotide sequence ID" value="XM_022724200.1"/>
</dbReference>
<dbReference type="GO" id="GO:0016846">
    <property type="term" value="F:carbon-sulfur lyase activity"/>
    <property type="evidence" value="ECO:0007669"/>
    <property type="project" value="InterPro"/>
</dbReference>
<evidence type="ECO:0000259" key="4">
    <source>
        <dbReference type="PROSITE" id="PS51891"/>
    </source>
</evidence>
<dbReference type="Pfam" id="PF04828">
    <property type="entry name" value="GFA"/>
    <property type="match status" value="1"/>
</dbReference>
<proteinExistence type="inferred from homology"/>
<dbReference type="PROSITE" id="PS51891">
    <property type="entry name" value="CENP_V_GFA"/>
    <property type="match status" value="1"/>
</dbReference>
<reference evidence="6" key="1">
    <citation type="journal article" date="2017" name="Genome Biol.">
        <title>Comparative genomics reveals high biological diversity and specific adaptations in the industrially and medically important fungal genus Aspergillus.</title>
        <authorList>
            <person name="de Vries R.P."/>
            <person name="Riley R."/>
            <person name="Wiebenga A."/>
            <person name="Aguilar-Osorio G."/>
            <person name="Amillis S."/>
            <person name="Uchima C.A."/>
            <person name="Anderluh G."/>
            <person name="Asadollahi M."/>
            <person name="Askin M."/>
            <person name="Barry K."/>
            <person name="Battaglia E."/>
            <person name="Bayram O."/>
            <person name="Benocci T."/>
            <person name="Braus-Stromeyer S.A."/>
            <person name="Caldana C."/>
            <person name="Canovas D."/>
            <person name="Cerqueira G.C."/>
            <person name="Chen F."/>
            <person name="Chen W."/>
            <person name="Choi C."/>
            <person name="Clum A."/>
            <person name="Dos Santos R.A."/>
            <person name="Damasio A.R."/>
            <person name="Diallinas G."/>
            <person name="Emri T."/>
            <person name="Fekete E."/>
            <person name="Flipphi M."/>
            <person name="Freyberg S."/>
            <person name="Gallo A."/>
            <person name="Gournas C."/>
            <person name="Habgood R."/>
            <person name="Hainaut M."/>
            <person name="Harispe M.L."/>
            <person name="Henrissat B."/>
            <person name="Hilden K.S."/>
            <person name="Hope R."/>
            <person name="Hossain A."/>
            <person name="Karabika E."/>
            <person name="Karaffa L."/>
            <person name="Karanyi Z."/>
            <person name="Krasevec N."/>
            <person name="Kuo A."/>
            <person name="Kusch H."/>
            <person name="LaButti K."/>
            <person name="Lagendijk E.L."/>
            <person name="Lapidus A."/>
            <person name="Levasseur A."/>
            <person name="Lindquist E."/>
            <person name="Lipzen A."/>
            <person name="Logrieco A.F."/>
            <person name="MacCabe A."/>
            <person name="Maekelae M.R."/>
            <person name="Malavazi I."/>
            <person name="Melin P."/>
            <person name="Meyer V."/>
            <person name="Mielnichuk N."/>
            <person name="Miskei M."/>
            <person name="Molnar A.P."/>
            <person name="Mule G."/>
            <person name="Ngan C.Y."/>
            <person name="Orejas M."/>
            <person name="Orosz E."/>
            <person name="Ouedraogo J.P."/>
            <person name="Overkamp K.M."/>
            <person name="Park H.-S."/>
            <person name="Perrone G."/>
            <person name="Piumi F."/>
            <person name="Punt P.J."/>
            <person name="Ram A.F."/>
            <person name="Ramon A."/>
            <person name="Rauscher S."/>
            <person name="Record E."/>
            <person name="Riano-Pachon D.M."/>
            <person name="Robert V."/>
            <person name="Roehrig J."/>
            <person name="Ruller R."/>
            <person name="Salamov A."/>
            <person name="Salih N.S."/>
            <person name="Samson R.A."/>
            <person name="Sandor E."/>
            <person name="Sanguinetti M."/>
            <person name="Schuetze T."/>
            <person name="Sepcic K."/>
            <person name="Shelest E."/>
            <person name="Sherlock G."/>
            <person name="Sophianopoulou V."/>
            <person name="Squina F.M."/>
            <person name="Sun H."/>
            <person name="Susca A."/>
            <person name="Todd R.B."/>
            <person name="Tsang A."/>
            <person name="Unkles S.E."/>
            <person name="van de Wiele N."/>
            <person name="van Rossen-Uffink D."/>
            <person name="Oliveira J.V."/>
            <person name="Vesth T.C."/>
            <person name="Visser J."/>
            <person name="Yu J.-H."/>
            <person name="Zhou M."/>
            <person name="Andersen M.R."/>
            <person name="Archer D.B."/>
            <person name="Baker S.E."/>
            <person name="Benoit I."/>
            <person name="Brakhage A.A."/>
            <person name="Braus G.H."/>
            <person name="Fischer R."/>
            <person name="Frisvad J.C."/>
            <person name="Goldman G.H."/>
            <person name="Houbraken J."/>
            <person name="Oakley B."/>
            <person name="Pocsi I."/>
            <person name="Scazzocchio C."/>
            <person name="Seiboth B."/>
            <person name="vanKuyk P.A."/>
            <person name="Wortman J."/>
            <person name="Dyer P.S."/>
            <person name="Grigoriev I.V."/>
        </authorList>
    </citation>
    <scope>NUCLEOTIDE SEQUENCE [LARGE SCALE GENOMIC DNA]</scope>
    <source>
        <strain evidence="6">CBS 506.65</strain>
    </source>
</reference>
<dbReference type="PANTHER" id="PTHR28620">
    <property type="entry name" value="CENTROMERE PROTEIN V"/>
    <property type="match status" value="1"/>
</dbReference>
<dbReference type="SUPFAM" id="SSF51316">
    <property type="entry name" value="Mss4-like"/>
    <property type="match status" value="1"/>
</dbReference>
<feature type="domain" description="CENP-V/GFA" evidence="4">
    <location>
        <begin position="31"/>
        <end position="152"/>
    </location>
</feature>
<dbReference type="GO" id="GO:0046872">
    <property type="term" value="F:metal ion binding"/>
    <property type="evidence" value="ECO:0007669"/>
    <property type="project" value="UniProtKB-KW"/>
</dbReference>
<evidence type="ECO:0000256" key="2">
    <source>
        <dbReference type="ARBA" id="ARBA00022723"/>
    </source>
</evidence>
<sequence>MASEVERAPPTSSENHVVWKTSEDAIEKVPFTGSCHCGAVQFSMLHEPLTKHHTYHIPVKSCNCSICARNGYLTIFVERHEIEWISGWEEMARYQFTPKHKEHRFCGTCGSSVCIDFLGNWAVGDVIGINVRMLHGVDLDGLFIHKKNGAAI</sequence>
<dbReference type="Gene3D" id="2.170.150.70">
    <property type="match status" value="1"/>
</dbReference>
<accession>A0A1L9S6B1</accession>
<protein>
    <recommendedName>
        <fullName evidence="4">CENP-V/GFA domain-containing protein</fullName>
    </recommendedName>
</protein>
<dbReference type="EMBL" id="KV878357">
    <property type="protein sequence ID" value="OJJ42663.1"/>
    <property type="molecule type" value="Genomic_DNA"/>
</dbReference>
<dbReference type="GeneID" id="34610665"/>
<comment type="similarity">
    <text evidence="1">Belongs to the Gfa family.</text>
</comment>
<dbReference type="InterPro" id="IPR052355">
    <property type="entry name" value="CENP-V-like"/>
</dbReference>
<organism evidence="5 6">
    <name type="scientific">Penicilliopsis zonata CBS 506.65</name>
    <dbReference type="NCBI Taxonomy" id="1073090"/>
    <lineage>
        <taxon>Eukaryota</taxon>
        <taxon>Fungi</taxon>
        <taxon>Dikarya</taxon>
        <taxon>Ascomycota</taxon>
        <taxon>Pezizomycotina</taxon>
        <taxon>Eurotiomycetes</taxon>
        <taxon>Eurotiomycetidae</taxon>
        <taxon>Eurotiales</taxon>
        <taxon>Aspergillaceae</taxon>
        <taxon>Penicilliopsis</taxon>
    </lineage>
</organism>
<dbReference type="STRING" id="1073090.A0A1L9S6B1"/>
<gene>
    <name evidence="5" type="ORF">ASPZODRAFT_137045</name>
</gene>
<name>A0A1L9S6B1_9EURO</name>
<dbReference type="InterPro" id="IPR011057">
    <property type="entry name" value="Mss4-like_sf"/>
</dbReference>
<dbReference type="PANTHER" id="PTHR28620:SF1">
    <property type="entry name" value="CENP-V_GFA DOMAIN-CONTAINING PROTEIN"/>
    <property type="match status" value="1"/>
</dbReference>
<dbReference type="OrthoDB" id="2993351at2759"/>
<dbReference type="Proteomes" id="UP000184188">
    <property type="component" value="Unassembled WGS sequence"/>
</dbReference>
<keyword evidence="6" id="KW-1185">Reference proteome</keyword>
<dbReference type="InterPro" id="IPR006913">
    <property type="entry name" value="CENP-V/GFA"/>
</dbReference>
<dbReference type="VEuPathDB" id="FungiDB:ASPZODRAFT_137045"/>